<evidence type="ECO:0000256" key="5">
    <source>
        <dbReference type="ARBA" id="ARBA00022989"/>
    </source>
</evidence>
<comment type="caution">
    <text evidence="9">The sequence shown here is derived from an EMBL/GenBank/DDBJ whole genome shotgun (WGS) entry which is preliminary data.</text>
</comment>
<evidence type="ECO:0000256" key="2">
    <source>
        <dbReference type="ARBA" id="ARBA00010792"/>
    </source>
</evidence>
<feature type="transmembrane region" description="Helical" evidence="7">
    <location>
        <begin position="27"/>
        <end position="49"/>
    </location>
</feature>
<protein>
    <submittedName>
        <fullName evidence="9">Membrane-associated protein</fullName>
    </submittedName>
</protein>
<keyword evidence="4 7" id="KW-0812">Transmembrane</keyword>
<evidence type="ECO:0000259" key="8">
    <source>
        <dbReference type="Pfam" id="PF09335"/>
    </source>
</evidence>
<evidence type="ECO:0000256" key="6">
    <source>
        <dbReference type="ARBA" id="ARBA00023136"/>
    </source>
</evidence>
<dbReference type="Proteomes" id="UP000317010">
    <property type="component" value="Unassembled WGS sequence"/>
</dbReference>
<dbReference type="GO" id="GO:0005886">
    <property type="term" value="C:plasma membrane"/>
    <property type="evidence" value="ECO:0007669"/>
    <property type="project" value="UniProtKB-SubCell"/>
</dbReference>
<gene>
    <name evidence="9" type="ORF">JN11_01528</name>
</gene>
<accession>A0A562UAY9</accession>
<reference evidence="9 10" key="1">
    <citation type="submission" date="2019-07" db="EMBL/GenBank/DDBJ databases">
        <title>Genomic Encyclopedia of Archaeal and Bacterial Type Strains, Phase II (KMG-II): from individual species to whole genera.</title>
        <authorList>
            <person name="Goeker M."/>
        </authorList>
    </citation>
    <scope>NUCLEOTIDE SEQUENCE [LARGE SCALE GENOMIC DNA]</scope>
    <source>
        <strain evidence="9 10">ATCC BAA-1854</strain>
    </source>
</reference>
<comment type="similarity">
    <text evidence="2 7">Belongs to the DedA family.</text>
</comment>
<feature type="transmembrane region" description="Helical" evidence="7">
    <location>
        <begin position="69"/>
        <end position="92"/>
    </location>
</feature>
<dbReference type="PANTHER" id="PTHR30353:SF0">
    <property type="entry name" value="TRANSMEMBRANE PROTEIN"/>
    <property type="match status" value="1"/>
</dbReference>
<dbReference type="Pfam" id="PF09335">
    <property type="entry name" value="VTT_dom"/>
    <property type="match status" value="1"/>
</dbReference>
<feature type="transmembrane region" description="Helical" evidence="7">
    <location>
        <begin position="157"/>
        <end position="177"/>
    </location>
</feature>
<dbReference type="OrthoDB" id="9813426at2"/>
<dbReference type="AlphaFoldDB" id="A0A562UAY9"/>
<dbReference type="InterPro" id="IPR032816">
    <property type="entry name" value="VTT_dom"/>
</dbReference>
<keyword evidence="3 7" id="KW-1003">Cell membrane</keyword>
<dbReference type="PANTHER" id="PTHR30353">
    <property type="entry name" value="INNER MEMBRANE PROTEIN DEDA-RELATED"/>
    <property type="match status" value="1"/>
</dbReference>
<sequence>MELVKSLIDFILHIDKHLADIISQYHALTYLILFAIIFAETGFVITPFLPGDSLLFAAGALIAAGNTGLSIYMLALILIVAAFTGNTVNYMLGSYLGPKVFKPENKILKLDYYLQTHAFFEKHGALAVIFSRFMPIIRTIAPFVAGVSKMSFLKYSLYNIIGGASWIIVFLFAGYFLGNVPFFKAHFALVGVVIILVSVVPPIFAAVKSRMSKKQAA</sequence>
<keyword evidence="10" id="KW-1185">Reference proteome</keyword>
<feature type="domain" description="VTT" evidence="8">
    <location>
        <begin position="49"/>
        <end position="175"/>
    </location>
</feature>
<evidence type="ECO:0000313" key="10">
    <source>
        <dbReference type="Proteomes" id="UP000317010"/>
    </source>
</evidence>
<dbReference type="RefSeq" id="WP_144911252.1">
    <property type="nucleotide sequence ID" value="NZ_VLLI01000003.1"/>
</dbReference>
<evidence type="ECO:0000256" key="3">
    <source>
        <dbReference type="ARBA" id="ARBA00022475"/>
    </source>
</evidence>
<evidence type="ECO:0000256" key="1">
    <source>
        <dbReference type="ARBA" id="ARBA00004651"/>
    </source>
</evidence>
<dbReference type="InterPro" id="IPR032818">
    <property type="entry name" value="DedA-like"/>
</dbReference>
<dbReference type="EMBL" id="VLLI01000003">
    <property type="protein sequence ID" value="TWJ02555.1"/>
    <property type="molecule type" value="Genomic_DNA"/>
</dbReference>
<keyword evidence="5 7" id="KW-1133">Transmembrane helix</keyword>
<organism evidence="9 10">
    <name type="scientific">Mucilaginibacter frigoritolerans</name>
    <dbReference type="NCBI Taxonomy" id="652788"/>
    <lineage>
        <taxon>Bacteria</taxon>
        <taxon>Pseudomonadati</taxon>
        <taxon>Bacteroidota</taxon>
        <taxon>Sphingobacteriia</taxon>
        <taxon>Sphingobacteriales</taxon>
        <taxon>Sphingobacteriaceae</taxon>
        <taxon>Mucilaginibacter</taxon>
    </lineage>
</organism>
<evidence type="ECO:0000313" key="9">
    <source>
        <dbReference type="EMBL" id="TWJ02555.1"/>
    </source>
</evidence>
<name>A0A562UAY9_9SPHI</name>
<evidence type="ECO:0000256" key="7">
    <source>
        <dbReference type="RuleBase" id="RU367016"/>
    </source>
</evidence>
<proteinExistence type="inferred from homology"/>
<comment type="subcellular location">
    <subcellularLocation>
        <location evidence="1 7">Cell membrane</location>
        <topology evidence="1 7">Multi-pass membrane protein</topology>
    </subcellularLocation>
</comment>
<feature type="transmembrane region" description="Helical" evidence="7">
    <location>
        <begin position="183"/>
        <end position="207"/>
    </location>
</feature>
<keyword evidence="6 7" id="KW-0472">Membrane</keyword>
<evidence type="ECO:0000256" key="4">
    <source>
        <dbReference type="ARBA" id="ARBA00022692"/>
    </source>
</evidence>